<dbReference type="EMBL" id="BAABAT010000069">
    <property type="protein sequence ID" value="GAA4263434.1"/>
    <property type="molecule type" value="Genomic_DNA"/>
</dbReference>
<evidence type="ECO:0000256" key="1">
    <source>
        <dbReference type="ARBA" id="ARBA00023002"/>
    </source>
</evidence>
<dbReference type="InterPro" id="IPR002347">
    <property type="entry name" value="SDR_fam"/>
</dbReference>
<evidence type="ECO:0000313" key="4">
    <source>
        <dbReference type="Proteomes" id="UP001500620"/>
    </source>
</evidence>
<dbReference type="Proteomes" id="UP001500620">
    <property type="component" value="Unassembled WGS sequence"/>
</dbReference>
<dbReference type="PRINTS" id="PR00081">
    <property type="entry name" value="GDHRDH"/>
</dbReference>
<keyword evidence="1" id="KW-0560">Oxidoreductase</keyword>
<name>A0ABP8DU42_9ACTN</name>
<evidence type="ECO:0000313" key="3">
    <source>
        <dbReference type="EMBL" id="GAA4263434.1"/>
    </source>
</evidence>
<dbReference type="PRINTS" id="PR00080">
    <property type="entry name" value="SDRFAMILY"/>
</dbReference>
<sequence length="305" mass="32256">MTGKTAVVTGSTSGIGFETAKMLASRGARVVLACRDPEAMHAAADRIRTQVETAEVVEVVLDLADLSSVSAAADRVCGQFACVDLLINNAGVMALRQQRLTADGFEMQLAVNHLGHFAFTGLLLVRLAASRAARVVTVSSKVHPRGRIGIEDLPVPPRYDPWAAYAASKLANVLFASELNRRLSAAGLRVISLACHPGFSSTNLSRELVSSRIGTTLLGMLKKITTQPAARGALPTLCAATAPDMQGGEYIGPTRMGHTRGPAGLDRMKGDSSDRDLARGLWSRSEELTNVRYTFDAAASVPVAS</sequence>
<dbReference type="NCBIfam" id="NF004846">
    <property type="entry name" value="PRK06197.1"/>
    <property type="match status" value="1"/>
</dbReference>
<dbReference type="SUPFAM" id="SSF51735">
    <property type="entry name" value="NAD(P)-binding Rossmann-fold domains"/>
    <property type="match status" value="1"/>
</dbReference>
<keyword evidence="4" id="KW-1185">Reference proteome</keyword>
<dbReference type="Pfam" id="PF00106">
    <property type="entry name" value="adh_short"/>
    <property type="match status" value="1"/>
</dbReference>
<protein>
    <submittedName>
        <fullName evidence="3">Oxidoreductase</fullName>
    </submittedName>
</protein>
<dbReference type="Gene3D" id="3.40.50.720">
    <property type="entry name" value="NAD(P)-binding Rossmann-like Domain"/>
    <property type="match status" value="1"/>
</dbReference>
<proteinExistence type="inferred from homology"/>
<comment type="similarity">
    <text evidence="2">Belongs to the short-chain dehydrogenases/reductases (SDR) family.</text>
</comment>
<dbReference type="InterPro" id="IPR036291">
    <property type="entry name" value="NAD(P)-bd_dom_sf"/>
</dbReference>
<gene>
    <name evidence="3" type="ORF">GCM10022255_107950</name>
</gene>
<evidence type="ECO:0000256" key="2">
    <source>
        <dbReference type="RuleBase" id="RU000363"/>
    </source>
</evidence>
<dbReference type="PANTHER" id="PTHR43157:SF31">
    <property type="entry name" value="PHOSPHATIDYLINOSITOL-GLYCAN BIOSYNTHESIS CLASS F PROTEIN"/>
    <property type="match status" value="1"/>
</dbReference>
<dbReference type="PANTHER" id="PTHR43157">
    <property type="entry name" value="PHOSPHATIDYLINOSITOL-GLYCAN BIOSYNTHESIS CLASS F PROTEIN-RELATED"/>
    <property type="match status" value="1"/>
</dbReference>
<reference evidence="4" key="1">
    <citation type="journal article" date="2019" name="Int. J. Syst. Evol. Microbiol.">
        <title>The Global Catalogue of Microorganisms (GCM) 10K type strain sequencing project: providing services to taxonomists for standard genome sequencing and annotation.</title>
        <authorList>
            <consortium name="The Broad Institute Genomics Platform"/>
            <consortium name="The Broad Institute Genome Sequencing Center for Infectious Disease"/>
            <person name="Wu L."/>
            <person name="Ma J."/>
        </authorList>
    </citation>
    <scope>NUCLEOTIDE SEQUENCE [LARGE SCALE GENOMIC DNA]</scope>
    <source>
        <strain evidence="4">JCM 17441</strain>
    </source>
</reference>
<dbReference type="CDD" id="cd05327">
    <property type="entry name" value="retinol-DH_like_SDR_c_like"/>
    <property type="match status" value="1"/>
</dbReference>
<comment type="caution">
    <text evidence="3">The sequence shown here is derived from an EMBL/GenBank/DDBJ whole genome shotgun (WGS) entry which is preliminary data.</text>
</comment>
<organism evidence="3 4">
    <name type="scientific">Dactylosporangium darangshiense</name>
    <dbReference type="NCBI Taxonomy" id="579108"/>
    <lineage>
        <taxon>Bacteria</taxon>
        <taxon>Bacillati</taxon>
        <taxon>Actinomycetota</taxon>
        <taxon>Actinomycetes</taxon>
        <taxon>Micromonosporales</taxon>
        <taxon>Micromonosporaceae</taxon>
        <taxon>Dactylosporangium</taxon>
    </lineage>
</organism>
<accession>A0ABP8DU42</accession>